<name>A0A913YDZ1_EXADI</name>
<dbReference type="RefSeq" id="XP_028512706.1">
    <property type="nucleotide sequence ID" value="XM_028656905.1"/>
</dbReference>
<keyword evidence="1" id="KW-0694">RNA-binding</keyword>
<dbReference type="GO" id="GO:0003723">
    <property type="term" value="F:RNA binding"/>
    <property type="evidence" value="ECO:0007669"/>
    <property type="project" value="UniProtKB-UniRule"/>
</dbReference>
<dbReference type="InterPro" id="IPR012677">
    <property type="entry name" value="Nucleotide-bd_a/b_plait_sf"/>
</dbReference>
<evidence type="ECO:0000313" key="4">
    <source>
        <dbReference type="Proteomes" id="UP000887567"/>
    </source>
</evidence>
<dbReference type="GeneID" id="114574411"/>
<dbReference type="PANTHER" id="PTHR35968">
    <property type="entry name" value="CHROMOSOME 6 C6ORF201 HOMOLOG"/>
    <property type="match status" value="1"/>
</dbReference>
<dbReference type="PROSITE" id="PS50102">
    <property type="entry name" value="RRM"/>
    <property type="match status" value="1"/>
</dbReference>
<dbReference type="InterPro" id="IPR000504">
    <property type="entry name" value="RRM_dom"/>
</dbReference>
<dbReference type="Gene3D" id="3.30.70.330">
    <property type="match status" value="1"/>
</dbReference>
<dbReference type="AlphaFoldDB" id="A0A913YDZ1"/>
<dbReference type="InterPro" id="IPR035979">
    <property type="entry name" value="RBD_domain_sf"/>
</dbReference>
<evidence type="ECO:0000313" key="3">
    <source>
        <dbReference type="EnsemblMetazoa" id="XP_028512706.1"/>
    </source>
</evidence>
<organism evidence="3 4">
    <name type="scientific">Exaiptasia diaphana</name>
    <name type="common">Tropical sea anemone</name>
    <name type="synonym">Aiptasia pulchella</name>
    <dbReference type="NCBI Taxonomy" id="2652724"/>
    <lineage>
        <taxon>Eukaryota</taxon>
        <taxon>Metazoa</taxon>
        <taxon>Cnidaria</taxon>
        <taxon>Anthozoa</taxon>
        <taxon>Hexacorallia</taxon>
        <taxon>Actiniaria</taxon>
        <taxon>Aiptasiidae</taxon>
        <taxon>Exaiptasia</taxon>
    </lineage>
</organism>
<reference evidence="3" key="1">
    <citation type="submission" date="2022-11" db="UniProtKB">
        <authorList>
            <consortium name="EnsemblMetazoa"/>
        </authorList>
    </citation>
    <scope>IDENTIFICATION</scope>
</reference>
<dbReference type="SMART" id="SM00360">
    <property type="entry name" value="RRM"/>
    <property type="match status" value="1"/>
</dbReference>
<dbReference type="Proteomes" id="UP000887567">
    <property type="component" value="Unplaced"/>
</dbReference>
<dbReference type="SUPFAM" id="SSF54928">
    <property type="entry name" value="RNA-binding domain, RBD"/>
    <property type="match status" value="1"/>
</dbReference>
<evidence type="ECO:0000256" key="1">
    <source>
        <dbReference type="PROSITE-ProRule" id="PRU00176"/>
    </source>
</evidence>
<proteinExistence type="predicted"/>
<dbReference type="OrthoDB" id="5950555at2759"/>
<keyword evidence="4" id="KW-1185">Reference proteome</keyword>
<dbReference type="EnsemblMetazoa" id="XM_028656905.1">
    <property type="protein sequence ID" value="XP_028512706.1"/>
    <property type="gene ID" value="LOC114574411"/>
</dbReference>
<dbReference type="KEGG" id="epa:114574411"/>
<evidence type="ECO:0000259" key="2">
    <source>
        <dbReference type="PROSITE" id="PS50102"/>
    </source>
</evidence>
<sequence length="177" mass="20841">TYTRKRYFNAVNQAWKSVLQPMSFYKEANLVRSVRNYKTMSNYEQRQPLTTVYVRWRANEDLKTYTLDDIIEIFSHFGEIRKARLQTPSSAWVTFETIESACRAINVKNIGVSGYPLHVCWLPQANQNARWVKKESFPRPYDMLPKLLSTGISEAISNSSQIQCSFYRCPYRHVRHT</sequence>
<dbReference type="InterPro" id="IPR027827">
    <property type="entry name" value="Tex56"/>
</dbReference>
<dbReference type="PANTHER" id="PTHR35968:SF1">
    <property type="entry name" value="TESTIS EXPRESSED PROTEIN 56"/>
    <property type="match status" value="1"/>
</dbReference>
<protein>
    <recommendedName>
        <fullName evidence="2">RRM domain-containing protein</fullName>
    </recommendedName>
</protein>
<feature type="domain" description="RRM" evidence="2">
    <location>
        <begin position="50"/>
        <end position="124"/>
    </location>
</feature>
<dbReference type="Pfam" id="PF15023">
    <property type="entry name" value="DUF4523"/>
    <property type="match status" value="1"/>
</dbReference>
<accession>A0A913YDZ1</accession>